<feature type="signal peptide" evidence="1">
    <location>
        <begin position="1"/>
        <end position="18"/>
    </location>
</feature>
<protein>
    <recommendedName>
        <fullName evidence="4">Protein sleepless</fullName>
    </recommendedName>
</protein>
<dbReference type="AlphaFoldDB" id="A0A8S1EZU3"/>
<dbReference type="Proteomes" id="UP000494206">
    <property type="component" value="Unassembled WGS sequence"/>
</dbReference>
<keyword evidence="1" id="KW-0732">Signal</keyword>
<accession>A0A8S1EZU3</accession>
<dbReference type="EMBL" id="CADEPM010000004">
    <property type="protein sequence ID" value="CAB3404990.1"/>
    <property type="molecule type" value="Genomic_DNA"/>
</dbReference>
<proteinExistence type="predicted"/>
<gene>
    <name evidence="2" type="ORF">CBOVIS_LOCUS7243</name>
</gene>
<name>A0A8S1EZU3_9PELO</name>
<keyword evidence="3" id="KW-1185">Reference proteome</keyword>
<reference evidence="2 3" key="1">
    <citation type="submission" date="2020-04" db="EMBL/GenBank/DDBJ databases">
        <authorList>
            <person name="Laetsch R D."/>
            <person name="Stevens L."/>
            <person name="Kumar S."/>
            <person name="Blaxter L. M."/>
        </authorList>
    </citation>
    <scope>NUCLEOTIDE SEQUENCE [LARGE SCALE GENOMIC DNA]</scope>
</reference>
<evidence type="ECO:0008006" key="4">
    <source>
        <dbReference type="Google" id="ProtNLM"/>
    </source>
</evidence>
<organism evidence="2 3">
    <name type="scientific">Caenorhabditis bovis</name>
    <dbReference type="NCBI Taxonomy" id="2654633"/>
    <lineage>
        <taxon>Eukaryota</taxon>
        <taxon>Metazoa</taxon>
        <taxon>Ecdysozoa</taxon>
        <taxon>Nematoda</taxon>
        <taxon>Chromadorea</taxon>
        <taxon>Rhabditida</taxon>
        <taxon>Rhabditina</taxon>
        <taxon>Rhabditomorpha</taxon>
        <taxon>Rhabditoidea</taxon>
        <taxon>Rhabditidae</taxon>
        <taxon>Peloderinae</taxon>
        <taxon>Caenorhabditis</taxon>
    </lineage>
</organism>
<sequence length="117" mass="13051">MRFSVFLLLVAGISIATASIHCYYGSMTDYGNTKVKQIGKMECPSHTRQCFKTFTYGQPSVYGYSCADPNTYYNSPNRCVYQGNSGYCLCSGNYCNSSKTSSQMLAVVSVLSFFYFK</sequence>
<evidence type="ECO:0000256" key="1">
    <source>
        <dbReference type="SAM" id="SignalP"/>
    </source>
</evidence>
<feature type="chain" id="PRO_5035822048" description="Protein sleepless" evidence="1">
    <location>
        <begin position="19"/>
        <end position="117"/>
    </location>
</feature>
<evidence type="ECO:0000313" key="3">
    <source>
        <dbReference type="Proteomes" id="UP000494206"/>
    </source>
</evidence>
<evidence type="ECO:0000313" key="2">
    <source>
        <dbReference type="EMBL" id="CAB3404990.1"/>
    </source>
</evidence>
<comment type="caution">
    <text evidence="2">The sequence shown here is derived from an EMBL/GenBank/DDBJ whole genome shotgun (WGS) entry which is preliminary data.</text>
</comment>